<dbReference type="GO" id="GO:0006235">
    <property type="term" value="P:dTTP biosynthetic process"/>
    <property type="evidence" value="ECO:0007669"/>
    <property type="project" value="UniProtKB-UniRule"/>
</dbReference>
<keyword evidence="7 12" id="KW-0418">Kinase</keyword>
<dbReference type="GO" id="GO:0006233">
    <property type="term" value="P:dTDP biosynthetic process"/>
    <property type="evidence" value="ECO:0007669"/>
    <property type="project" value="InterPro"/>
</dbReference>
<dbReference type="InterPro" id="IPR027417">
    <property type="entry name" value="P-loop_NTPase"/>
</dbReference>
<protein>
    <recommendedName>
        <fullName evidence="3 12">Thymidylate kinase</fullName>
        <ecNumber evidence="2 12">2.7.4.9</ecNumber>
    </recommendedName>
    <alternativeName>
        <fullName evidence="9 12">dTMP kinase</fullName>
    </alternativeName>
</protein>
<dbReference type="GO" id="GO:0006227">
    <property type="term" value="P:dUDP biosynthetic process"/>
    <property type="evidence" value="ECO:0007669"/>
    <property type="project" value="TreeGrafter"/>
</dbReference>
<dbReference type="HAMAP" id="MF_00165">
    <property type="entry name" value="Thymidylate_kinase"/>
    <property type="match status" value="1"/>
</dbReference>
<dbReference type="Pfam" id="PF02223">
    <property type="entry name" value="Thymidylate_kin"/>
    <property type="match status" value="1"/>
</dbReference>
<dbReference type="AlphaFoldDB" id="A0A0S2KCX3"/>
<dbReference type="NCBIfam" id="TIGR00041">
    <property type="entry name" value="DTMP_kinase"/>
    <property type="match status" value="1"/>
</dbReference>
<dbReference type="GO" id="GO:0004798">
    <property type="term" value="F:dTMP kinase activity"/>
    <property type="evidence" value="ECO:0007669"/>
    <property type="project" value="UniProtKB-UniRule"/>
</dbReference>
<feature type="binding site" evidence="12">
    <location>
        <begin position="16"/>
        <end position="23"/>
    </location>
    <ligand>
        <name>ATP</name>
        <dbReference type="ChEBI" id="CHEBI:30616"/>
    </ligand>
</feature>
<evidence type="ECO:0000256" key="8">
    <source>
        <dbReference type="ARBA" id="ARBA00022840"/>
    </source>
</evidence>
<evidence type="ECO:0000313" key="14">
    <source>
        <dbReference type="EMBL" id="ALO46170.1"/>
    </source>
</evidence>
<comment type="catalytic activity">
    <reaction evidence="10 12">
        <text>dTMP + ATP = dTDP + ADP</text>
        <dbReference type="Rhea" id="RHEA:13517"/>
        <dbReference type="ChEBI" id="CHEBI:30616"/>
        <dbReference type="ChEBI" id="CHEBI:58369"/>
        <dbReference type="ChEBI" id="CHEBI:63528"/>
        <dbReference type="ChEBI" id="CHEBI:456216"/>
        <dbReference type="EC" id="2.7.4.9"/>
    </reaction>
</comment>
<keyword evidence="5 12" id="KW-0545">Nucleotide biosynthesis</keyword>
<organism evidence="14 15">
    <name type="scientific">Pseudohongiella spirulinae</name>
    <dbReference type="NCBI Taxonomy" id="1249552"/>
    <lineage>
        <taxon>Bacteria</taxon>
        <taxon>Pseudomonadati</taxon>
        <taxon>Pseudomonadota</taxon>
        <taxon>Gammaproteobacteria</taxon>
        <taxon>Pseudomonadales</taxon>
        <taxon>Pseudohongiellaceae</taxon>
        <taxon>Pseudohongiella</taxon>
    </lineage>
</organism>
<evidence type="ECO:0000256" key="2">
    <source>
        <dbReference type="ARBA" id="ARBA00012980"/>
    </source>
</evidence>
<keyword evidence="15" id="KW-1185">Reference proteome</keyword>
<dbReference type="STRING" id="1249552.PS2015_1513"/>
<reference evidence="14 15" key="1">
    <citation type="submission" date="2015-11" db="EMBL/GenBank/DDBJ databases">
        <authorList>
            <person name="Zhang Y."/>
            <person name="Guo Z."/>
        </authorList>
    </citation>
    <scope>NUCLEOTIDE SEQUENCE [LARGE SCALE GENOMIC DNA]</scope>
    <source>
        <strain evidence="14 15">KCTC 32221</strain>
    </source>
</reference>
<keyword evidence="6 12" id="KW-0547">Nucleotide-binding</keyword>
<dbReference type="EMBL" id="CP013189">
    <property type="protein sequence ID" value="ALO46170.1"/>
    <property type="molecule type" value="Genomic_DNA"/>
</dbReference>
<evidence type="ECO:0000256" key="9">
    <source>
        <dbReference type="ARBA" id="ARBA00029962"/>
    </source>
</evidence>
<sequence>MSTGVGARGKFITIEGIEGVGKTTNLQWVRQCLSEQGLEVVTTREPGGTPLAEQIRELLLTPRDDVMDATAELLLVFAARAQHLASLIKPGLQAGKWVLCDRFTDATFAYQGGGRGLDQDTICTLESLVQEDLRPDLVILLDIQPELGLSRARRRSKPDRFEQEAVAFFSRVRQAYLRRAASDPERYLIIDAGQPLADVQRNIHNGLLDFCRRSGGAI</sequence>
<evidence type="ECO:0000256" key="11">
    <source>
        <dbReference type="ARBA" id="ARBA00057735"/>
    </source>
</evidence>
<dbReference type="GO" id="GO:0005829">
    <property type="term" value="C:cytosol"/>
    <property type="evidence" value="ECO:0007669"/>
    <property type="project" value="TreeGrafter"/>
</dbReference>
<evidence type="ECO:0000313" key="15">
    <source>
        <dbReference type="Proteomes" id="UP000065641"/>
    </source>
</evidence>
<evidence type="ECO:0000256" key="1">
    <source>
        <dbReference type="ARBA" id="ARBA00009776"/>
    </source>
</evidence>
<dbReference type="FunFam" id="3.40.50.300:FF:000225">
    <property type="entry name" value="Thymidylate kinase"/>
    <property type="match status" value="1"/>
</dbReference>
<dbReference type="GO" id="GO:0005524">
    <property type="term" value="F:ATP binding"/>
    <property type="evidence" value="ECO:0007669"/>
    <property type="project" value="UniProtKB-UniRule"/>
</dbReference>
<dbReference type="SUPFAM" id="SSF52540">
    <property type="entry name" value="P-loop containing nucleoside triphosphate hydrolases"/>
    <property type="match status" value="1"/>
</dbReference>
<dbReference type="EC" id="2.7.4.9" evidence="2 12"/>
<dbReference type="InterPro" id="IPR039430">
    <property type="entry name" value="Thymidylate_kin-like_dom"/>
</dbReference>
<evidence type="ECO:0000256" key="3">
    <source>
        <dbReference type="ARBA" id="ARBA00017144"/>
    </source>
</evidence>
<dbReference type="InterPro" id="IPR018094">
    <property type="entry name" value="Thymidylate_kinase"/>
</dbReference>
<comment type="similarity">
    <text evidence="1 12">Belongs to the thymidylate kinase family.</text>
</comment>
<evidence type="ECO:0000256" key="7">
    <source>
        <dbReference type="ARBA" id="ARBA00022777"/>
    </source>
</evidence>
<dbReference type="CDD" id="cd01672">
    <property type="entry name" value="TMPK"/>
    <property type="match status" value="1"/>
</dbReference>
<accession>A0A0S2KCX3</accession>
<evidence type="ECO:0000256" key="4">
    <source>
        <dbReference type="ARBA" id="ARBA00022679"/>
    </source>
</evidence>
<feature type="domain" description="Thymidylate kinase-like" evidence="13">
    <location>
        <begin position="14"/>
        <end position="203"/>
    </location>
</feature>
<name>A0A0S2KCX3_9GAMM</name>
<evidence type="ECO:0000256" key="5">
    <source>
        <dbReference type="ARBA" id="ARBA00022727"/>
    </source>
</evidence>
<dbReference type="PATRIC" id="fig|1249552.3.peg.1517"/>
<proteinExistence type="inferred from homology"/>
<dbReference type="RefSeq" id="WP_058021634.1">
    <property type="nucleotide sequence ID" value="NZ_CP013189.1"/>
</dbReference>
<comment type="function">
    <text evidence="11 12">Phosphorylation of dTMP to form dTDP in both de novo and salvage pathways of dTTP synthesis.</text>
</comment>
<dbReference type="OrthoDB" id="9774907at2"/>
<dbReference type="KEGG" id="pspi:PS2015_1513"/>
<keyword evidence="4 12" id="KW-0808">Transferase</keyword>
<evidence type="ECO:0000256" key="6">
    <source>
        <dbReference type="ARBA" id="ARBA00022741"/>
    </source>
</evidence>
<gene>
    <name evidence="12" type="primary">tmk</name>
    <name evidence="14" type="ORF">PS2015_1513</name>
</gene>
<dbReference type="PANTHER" id="PTHR10344">
    <property type="entry name" value="THYMIDYLATE KINASE"/>
    <property type="match status" value="1"/>
</dbReference>
<dbReference type="PANTHER" id="PTHR10344:SF4">
    <property type="entry name" value="UMP-CMP KINASE 2, MITOCHONDRIAL"/>
    <property type="match status" value="1"/>
</dbReference>
<dbReference type="Gene3D" id="3.40.50.300">
    <property type="entry name" value="P-loop containing nucleotide triphosphate hydrolases"/>
    <property type="match status" value="1"/>
</dbReference>
<evidence type="ECO:0000256" key="12">
    <source>
        <dbReference type="HAMAP-Rule" id="MF_00165"/>
    </source>
</evidence>
<dbReference type="Proteomes" id="UP000065641">
    <property type="component" value="Chromosome"/>
</dbReference>
<keyword evidence="8 12" id="KW-0067">ATP-binding</keyword>
<evidence type="ECO:0000259" key="13">
    <source>
        <dbReference type="Pfam" id="PF02223"/>
    </source>
</evidence>
<evidence type="ECO:0000256" key="10">
    <source>
        <dbReference type="ARBA" id="ARBA00048743"/>
    </source>
</evidence>